<dbReference type="AlphaFoldDB" id="A0A5B0LU31"/>
<keyword evidence="4" id="KW-1185">Reference proteome</keyword>
<feature type="compositionally biased region" description="Pro residues" evidence="1">
    <location>
        <begin position="87"/>
        <end position="96"/>
    </location>
</feature>
<protein>
    <submittedName>
        <fullName evidence="2">Uncharacterized protein</fullName>
    </submittedName>
</protein>
<evidence type="ECO:0000313" key="4">
    <source>
        <dbReference type="Proteomes" id="UP000324748"/>
    </source>
</evidence>
<dbReference type="EMBL" id="VDEP01000009">
    <property type="protein sequence ID" value="KAA1137309.1"/>
    <property type="molecule type" value="Genomic_DNA"/>
</dbReference>
<feature type="region of interest" description="Disordered" evidence="1">
    <location>
        <begin position="66"/>
        <end position="96"/>
    </location>
</feature>
<dbReference type="Proteomes" id="UP000324748">
    <property type="component" value="Unassembled WGS sequence"/>
</dbReference>
<accession>A0A5B0LU31</accession>
<sequence>MTNVPGELVRFTFCSHGGYFPPDAVKPAQYFRRANNVEVQVDGTDKWVLCPYSSATEYQMTCSDCSPQAQQNGGRNGWIEERRYPLTPDPTPQLLY</sequence>
<evidence type="ECO:0000313" key="3">
    <source>
        <dbReference type="EMBL" id="KAA1137309.1"/>
    </source>
</evidence>
<gene>
    <name evidence="2" type="ORF">PGT21_022385</name>
    <name evidence="3" type="ORF">PGTUg99_002470</name>
</gene>
<proteinExistence type="predicted"/>
<dbReference type="Proteomes" id="UP000325313">
    <property type="component" value="Unassembled WGS sequence"/>
</dbReference>
<name>A0A5B0LU31_PUCGR</name>
<evidence type="ECO:0000256" key="1">
    <source>
        <dbReference type="SAM" id="MobiDB-lite"/>
    </source>
</evidence>
<organism evidence="2 4">
    <name type="scientific">Puccinia graminis f. sp. tritici</name>
    <dbReference type="NCBI Taxonomy" id="56615"/>
    <lineage>
        <taxon>Eukaryota</taxon>
        <taxon>Fungi</taxon>
        <taxon>Dikarya</taxon>
        <taxon>Basidiomycota</taxon>
        <taxon>Pucciniomycotina</taxon>
        <taxon>Pucciniomycetes</taxon>
        <taxon>Pucciniales</taxon>
        <taxon>Pucciniaceae</taxon>
        <taxon>Puccinia</taxon>
    </lineage>
</organism>
<evidence type="ECO:0000313" key="2">
    <source>
        <dbReference type="EMBL" id="KAA1067942.1"/>
    </source>
</evidence>
<reference evidence="4 5" key="1">
    <citation type="submission" date="2019-05" db="EMBL/GenBank/DDBJ databases">
        <title>Emergence of the Ug99 lineage of the wheat stem rust pathogen through somatic hybridization.</title>
        <authorList>
            <person name="Li F."/>
            <person name="Upadhyaya N.M."/>
            <person name="Sperschneider J."/>
            <person name="Matny O."/>
            <person name="Nguyen-Phuc H."/>
            <person name="Mago R."/>
            <person name="Raley C."/>
            <person name="Miller M.E."/>
            <person name="Silverstein K.A.T."/>
            <person name="Henningsen E."/>
            <person name="Hirsch C.D."/>
            <person name="Visser B."/>
            <person name="Pretorius Z.A."/>
            <person name="Steffenson B.J."/>
            <person name="Schwessinger B."/>
            <person name="Dodds P.N."/>
            <person name="Figueroa M."/>
        </authorList>
    </citation>
    <scope>NUCLEOTIDE SEQUENCE [LARGE SCALE GENOMIC DNA]</scope>
    <source>
        <strain evidence="2">21-0</strain>
        <strain evidence="3 5">Ug99</strain>
    </source>
</reference>
<dbReference type="OrthoDB" id="10269289at2759"/>
<comment type="caution">
    <text evidence="2">The sequence shown here is derived from an EMBL/GenBank/DDBJ whole genome shotgun (WGS) entry which is preliminary data.</text>
</comment>
<dbReference type="EMBL" id="VSWC01000184">
    <property type="protein sequence ID" value="KAA1067942.1"/>
    <property type="molecule type" value="Genomic_DNA"/>
</dbReference>
<evidence type="ECO:0000313" key="5">
    <source>
        <dbReference type="Proteomes" id="UP000325313"/>
    </source>
</evidence>